<gene>
    <name evidence="4" type="ORF">Sradi_4360600</name>
</gene>
<feature type="compositionally biased region" description="Low complexity" evidence="1">
    <location>
        <begin position="290"/>
        <end position="302"/>
    </location>
</feature>
<accession>A0AAW2NQY9</accession>
<dbReference type="EMBL" id="JACGWJ010000019">
    <property type="protein sequence ID" value="KAL0345293.1"/>
    <property type="molecule type" value="Genomic_DNA"/>
</dbReference>
<dbReference type="InterPro" id="IPR043502">
    <property type="entry name" value="DNA/RNA_pol_sf"/>
</dbReference>
<dbReference type="InterPro" id="IPR029472">
    <property type="entry name" value="Copia-like_N"/>
</dbReference>
<comment type="caution">
    <text evidence="4">The sequence shown here is derived from an EMBL/GenBank/DDBJ whole genome shotgun (WGS) entry which is preliminary data.</text>
</comment>
<evidence type="ECO:0000259" key="3">
    <source>
        <dbReference type="Pfam" id="PF25597"/>
    </source>
</evidence>
<name>A0AAW2NQY9_SESRA</name>
<sequence>MTIVTAPMNGTNFLSWSRAVKLALRARMKLCFIDESFEKPGKNDANYEKWIRTDSMVQTWILNSISKDIVDVFLYTKTSRELWKELEERYVNKAFSMVLRVEKQRQRRKEGGGRGFYANVVHDKSVELKQETGGNTYTNAPALTEAVKELVNLMRGKMLQGKLPQDPLHVNFVTDDFAGIGYALAELETNDLDFWIVDTGATNHMCARSKPLDLITIRSLSILHAILSSKTLSKKAYKVYDLDSHSMLVSRDVKFHENIFPYKLSPSTESSTPLSIPPPTNSFPLPSQITSSSTTDTNSNDTAVPTSPATTIHVPTISASPVPIHRKSQRHISKPTWLQDYICSHSTSIPHSCPPNMFSHAHKLFMANVSAMQEPKSFVQANQDVNWREAMLQELAALEANHTWDLTTLPQAHDSCLFIKHFGSEFTALLVYVDDVLLAGTSLEALQAVKARSTHGTCVTQTKYLHDILVDCHMTKAKPTATPLPPGIKFEADAGPLLPHSDRYRRPVGRLFYLGFSRPDISFVVQKLSQFIQSPRQAHWDAALHLIRYLKGLPCLGLFFPASNSLQLSVFSDSDWAVCLDSRHSITGYCVFLGSALVSWKTKKQTTVSRSLAEVEYRSMRGSCV</sequence>
<protein>
    <submittedName>
        <fullName evidence="4">Retrovirus-related Pol polyprotein from transposon RE2</fullName>
    </submittedName>
</protein>
<dbReference type="AlphaFoldDB" id="A0AAW2NQY9"/>
<dbReference type="CDD" id="cd09272">
    <property type="entry name" value="RNase_HI_RT_Ty1"/>
    <property type="match status" value="1"/>
</dbReference>
<dbReference type="PANTHER" id="PTHR11439:SF470">
    <property type="entry name" value="CYSTEINE-RICH RLK (RECEPTOR-LIKE PROTEIN KINASE) 8"/>
    <property type="match status" value="1"/>
</dbReference>
<organism evidence="4">
    <name type="scientific">Sesamum radiatum</name>
    <name type="common">Black benniseed</name>
    <dbReference type="NCBI Taxonomy" id="300843"/>
    <lineage>
        <taxon>Eukaryota</taxon>
        <taxon>Viridiplantae</taxon>
        <taxon>Streptophyta</taxon>
        <taxon>Embryophyta</taxon>
        <taxon>Tracheophyta</taxon>
        <taxon>Spermatophyta</taxon>
        <taxon>Magnoliopsida</taxon>
        <taxon>eudicotyledons</taxon>
        <taxon>Gunneridae</taxon>
        <taxon>Pentapetalae</taxon>
        <taxon>asterids</taxon>
        <taxon>lamiids</taxon>
        <taxon>Lamiales</taxon>
        <taxon>Pedaliaceae</taxon>
        <taxon>Sesamum</taxon>
    </lineage>
</organism>
<dbReference type="Pfam" id="PF25597">
    <property type="entry name" value="SH3_retrovirus"/>
    <property type="match status" value="1"/>
</dbReference>
<evidence type="ECO:0000313" key="4">
    <source>
        <dbReference type="EMBL" id="KAL0345293.1"/>
    </source>
</evidence>
<reference evidence="4" key="2">
    <citation type="journal article" date="2024" name="Plant">
        <title>Genomic evolution and insights into agronomic trait innovations of Sesamum species.</title>
        <authorList>
            <person name="Miao H."/>
            <person name="Wang L."/>
            <person name="Qu L."/>
            <person name="Liu H."/>
            <person name="Sun Y."/>
            <person name="Le M."/>
            <person name="Wang Q."/>
            <person name="Wei S."/>
            <person name="Zheng Y."/>
            <person name="Lin W."/>
            <person name="Duan Y."/>
            <person name="Cao H."/>
            <person name="Xiong S."/>
            <person name="Wang X."/>
            <person name="Wei L."/>
            <person name="Li C."/>
            <person name="Ma Q."/>
            <person name="Ju M."/>
            <person name="Zhao R."/>
            <person name="Li G."/>
            <person name="Mu C."/>
            <person name="Tian Q."/>
            <person name="Mei H."/>
            <person name="Zhang T."/>
            <person name="Gao T."/>
            <person name="Zhang H."/>
        </authorList>
    </citation>
    <scope>NUCLEOTIDE SEQUENCE</scope>
    <source>
        <strain evidence="4">G02</strain>
    </source>
</reference>
<evidence type="ECO:0000256" key="1">
    <source>
        <dbReference type="SAM" id="MobiDB-lite"/>
    </source>
</evidence>
<feature type="region of interest" description="Disordered" evidence="1">
    <location>
        <begin position="266"/>
        <end position="309"/>
    </location>
</feature>
<dbReference type="Pfam" id="PF14244">
    <property type="entry name" value="Retrotran_gag_3"/>
    <property type="match status" value="1"/>
</dbReference>
<evidence type="ECO:0000259" key="2">
    <source>
        <dbReference type="Pfam" id="PF14244"/>
    </source>
</evidence>
<feature type="domain" description="Retrotransposon Copia-like N-terminal" evidence="2">
    <location>
        <begin position="1"/>
        <end position="40"/>
    </location>
</feature>
<proteinExistence type="predicted"/>
<dbReference type="SUPFAM" id="SSF56672">
    <property type="entry name" value="DNA/RNA polymerases"/>
    <property type="match status" value="1"/>
</dbReference>
<dbReference type="PANTHER" id="PTHR11439">
    <property type="entry name" value="GAG-POL-RELATED RETROTRANSPOSON"/>
    <property type="match status" value="1"/>
</dbReference>
<dbReference type="InterPro" id="IPR057670">
    <property type="entry name" value="SH3_retrovirus"/>
</dbReference>
<reference evidence="4" key="1">
    <citation type="submission" date="2020-06" db="EMBL/GenBank/DDBJ databases">
        <authorList>
            <person name="Li T."/>
            <person name="Hu X."/>
            <person name="Zhang T."/>
            <person name="Song X."/>
            <person name="Zhang H."/>
            <person name="Dai N."/>
            <person name="Sheng W."/>
            <person name="Hou X."/>
            <person name="Wei L."/>
        </authorList>
    </citation>
    <scope>NUCLEOTIDE SEQUENCE</scope>
    <source>
        <strain evidence="4">G02</strain>
        <tissue evidence="4">Leaf</tissue>
    </source>
</reference>
<feature type="domain" description="Retroviral polymerase SH3-like" evidence="3">
    <location>
        <begin position="233"/>
        <end position="265"/>
    </location>
</feature>